<keyword evidence="4" id="KW-1185">Reference proteome</keyword>
<accession>A0A3R5TM19</accession>
<dbReference type="SMART" id="SM00186">
    <property type="entry name" value="FBG"/>
    <property type="match status" value="1"/>
</dbReference>
<name>A0A3R5TM19_MYTGA</name>
<dbReference type="EMBL" id="KV601349">
    <property type="protein sequence ID" value="OPL20736.1"/>
    <property type="molecule type" value="Genomic_DNA"/>
</dbReference>
<evidence type="ECO:0000256" key="1">
    <source>
        <dbReference type="ARBA" id="ARBA00023157"/>
    </source>
</evidence>
<dbReference type="InterPro" id="IPR036056">
    <property type="entry name" value="Fibrinogen-like_C"/>
</dbReference>
<dbReference type="InterPro" id="IPR002181">
    <property type="entry name" value="Fibrinogen_a/b/g_C_dom"/>
</dbReference>
<dbReference type="InterPro" id="IPR014716">
    <property type="entry name" value="Fibrinogen_a/b/g_C_1"/>
</dbReference>
<dbReference type="Pfam" id="PF00147">
    <property type="entry name" value="Fibrinogen_C"/>
    <property type="match status" value="1"/>
</dbReference>
<organism evidence="3 4">
    <name type="scientific">Mytilus galloprovincialis</name>
    <name type="common">Mediterranean mussel</name>
    <dbReference type="NCBI Taxonomy" id="29158"/>
    <lineage>
        <taxon>Eukaryota</taxon>
        <taxon>Metazoa</taxon>
        <taxon>Spiralia</taxon>
        <taxon>Lophotrochozoa</taxon>
        <taxon>Mollusca</taxon>
        <taxon>Bivalvia</taxon>
        <taxon>Autobranchia</taxon>
        <taxon>Pteriomorphia</taxon>
        <taxon>Mytilida</taxon>
        <taxon>Mytiloidea</taxon>
        <taxon>Mytilidae</taxon>
        <taxon>Mytilinae</taxon>
        <taxon>Mytilus</taxon>
    </lineage>
</organism>
<sequence length="116" mass="13233">LEDFNGDKAYAKYSTFNIGDQSTNYILTVNGYSGTAGDALKFHDKDAFSTKDKDNDRDGRNCAERYKGAWWYKSCHISNLNGLYLGHKSDPSGIIWWQWKENQSMRTASMMILGQT</sequence>
<evidence type="ECO:0000313" key="3">
    <source>
        <dbReference type="EMBL" id="OPL20736.1"/>
    </source>
</evidence>
<dbReference type="Gene3D" id="3.90.215.10">
    <property type="entry name" value="Gamma Fibrinogen, chain A, domain 1"/>
    <property type="match status" value="1"/>
</dbReference>
<dbReference type="GO" id="GO:0005615">
    <property type="term" value="C:extracellular space"/>
    <property type="evidence" value="ECO:0007669"/>
    <property type="project" value="TreeGrafter"/>
</dbReference>
<dbReference type="SUPFAM" id="SSF56496">
    <property type="entry name" value="Fibrinogen C-terminal domain-like"/>
    <property type="match status" value="1"/>
</dbReference>
<protein>
    <recommendedName>
        <fullName evidence="2">Fibrinogen C-terminal domain-containing protein</fullName>
    </recommendedName>
</protein>
<dbReference type="AlphaFoldDB" id="A0A3R5TM19"/>
<reference evidence="3 4" key="1">
    <citation type="journal article" date="2016" name="PLoS ONE">
        <title>A First Insight into the Genome of the Filter-Feeder Mussel Mytilus galloprovincialis.</title>
        <authorList>
            <person name="Murgarella M."/>
            <person name="Puiu D."/>
            <person name="Novoa B."/>
            <person name="Figueras A."/>
            <person name="Posada D."/>
            <person name="Canchaya C."/>
        </authorList>
    </citation>
    <scope>NUCLEOTIDE SEQUENCE [LARGE SCALE GENOMIC DNA]</scope>
    <source>
        <tissue evidence="3">Muscle</tissue>
    </source>
</reference>
<evidence type="ECO:0000313" key="4">
    <source>
        <dbReference type="Proteomes" id="UP000266721"/>
    </source>
</evidence>
<feature type="non-terminal residue" evidence="3">
    <location>
        <position position="116"/>
    </location>
</feature>
<evidence type="ECO:0000259" key="2">
    <source>
        <dbReference type="PROSITE" id="PS51406"/>
    </source>
</evidence>
<proteinExistence type="predicted"/>
<dbReference type="SMR" id="A0A3R5TM19"/>
<gene>
    <name evidence="3" type="ORF">AM593_10252</name>
</gene>
<keyword evidence="1" id="KW-1015">Disulfide bond</keyword>
<dbReference type="PROSITE" id="PS00514">
    <property type="entry name" value="FIBRINOGEN_C_1"/>
    <property type="match status" value="1"/>
</dbReference>
<feature type="non-terminal residue" evidence="3">
    <location>
        <position position="1"/>
    </location>
</feature>
<dbReference type="PANTHER" id="PTHR19143">
    <property type="entry name" value="FIBRINOGEN/TENASCIN/ANGIOPOEITIN"/>
    <property type="match status" value="1"/>
</dbReference>
<dbReference type="Proteomes" id="UP000266721">
    <property type="component" value="Unassembled WGS sequence"/>
</dbReference>
<dbReference type="InterPro" id="IPR050373">
    <property type="entry name" value="Fibrinogen_C-term_domain"/>
</dbReference>
<dbReference type="InterPro" id="IPR020837">
    <property type="entry name" value="Fibrinogen_CS"/>
</dbReference>
<feature type="domain" description="Fibrinogen C-terminal" evidence="2">
    <location>
        <begin position="1"/>
        <end position="116"/>
    </location>
</feature>
<dbReference type="PROSITE" id="PS51406">
    <property type="entry name" value="FIBRINOGEN_C_2"/>
    <property type="match status" value="1"/>
</dbReference>